<keyword evidence="3" id="KW-1185">Reference proteome</keyword>
<feature type="chain" id="PRO_5046889341" evidence="1">
    <location>
        <begin position="23"/>
        <end position="193"/>
    </location>
</feature>
<dbReference type="Gene3D" id="2.60.120.260">
    <property type="entry name" value="Galactose-binding domain-like"/>
    <property type="match status" value="1"/>
</dbReference>
<evidence type="ECO:0000313" key="3">
    <source>
        <dbReference type="Proteomes" id="UP001642482"/>
    </source>
</evidence>
<dbReference type="Proteomes" id="UP001642482">
    <property type="component" value="Unassembled WGS sequence"/>
</dbReference>
<evidence type="ECO:0000313" key="2">
    <source>
        <dbReference type="EMBL" id="CAK7226508.1"/>
    </source>
</evidence>
<sequence>MKFPTTASILALGLALINPAVAANCRPSKPASVSSSSTSSALSSSSSPAGPACTNLVQNGNFADDATGWTLTGSNTFTNPCEGAAGCIDSSASSDFTTSFSQALTTEVGTTYNFDIEFYVWDLSGSNSVVCTMTGSGASGVTTFTLPLDQAISGGWTPYTDTYTAVSVVTTLDCTLTSNTLAEIYFTGISLMC</sequence>
<feature type="signal peptide" evidence="1">
    <location>
        <begin position="1"/>
        <end position="22"/>
    </location>
</feature>
<protein>
    <submittedName>
        <fullName evidence="2">Uncharacterized protein</fullName>
    </submittedName>
</protein>
<proteinExistence type="predicted"/>
<dbReference type="EMBL" id="CAWUHD010000066">
    <property type="protein sequence ID" value="CAK7226508.1"/>
    <property type="molecule type" value="Genomic_DNA"/>
</dbReference>
<keyword evidence="1" id="KW-0732">Signal</keyword>
<comment type="caution">
    <text evidence="2">The sequence shown here is derived from an EMBL/GenBank/DDBJ whole genome shotgun (WGS) entry which is preliminary data.</text>
</comment>
<organism evidence="2 3">
    <name type="scientific">Sporothrix eucalyptigena</name>
    <dbReference type="NCBI Taxonomy" id="1812306"/>
    <lineage>
        <taxon>Eukaryota</taxon>
        <taxon>Fungi</taxon>
        <taxon>Dikarya</taxon>
        <taxon>Ascomycota</taxon>
        <taxon>Pezizomycotina</taxon>
        <taxon>Sordariomycetes</taxon>
        <taxon>Sordariomycetidae</taxon>
        <taxon>Ophiostomatales</taxon>
        <taxon>Ophiostomataceae</taxon>
        <taxon>Sporothrix</taxon>
    </lineage>
</organism>
<gene>
    <name evidence="2" type="ORF">SEUCBS140593_006263</name>
</gene>
<dbReference type="InterPro" id="IPR008979">
    <property type="entry name" value="Galactose-bd-like_sf"/>
</dbReference>
<reference evidence="2 3" key="1">
    <citation type="submission" date="2024-01" db="EMBL/GenBank/DDBJ databases">
        <authorList>
            <person name="Allen C."/>
            <person name="Tagirdzhanova G."/>
        </authorList>
    </citation>
    <scope>NUCLEOTIDE SEQUENCE [LARGE SCALE GENOMIC DNA]</scope>
</reference>
<accession>A0ABP0C3N4</accession>
<name>A0ABP0C3N4_9PEZI</name>
<dbReference type="SUPFAM" id="SSF49785">
    <property type="entry name" value="Galactose-binding domain-like"/>
    <property type="match status" value="1"/>
</dbReference>
<evidence type="ECO:0000256" key="1">
    <source>
        <dbReference type="SAM" id="SignalP"/>
    </source>
</evidence>